<protein>
    <submittedName>
        <fullName evidence="1">Uncharacterized protein</fullName>
    </submittedName>
</protein>
<organism evidence="1 2">
    <name type="scientific">Nemania bipapillata</name>
    <dbReference type="NCBI Taxonomy" id="110536"/>
    <lineage>
        <taxon>Eukaryota</taxon>
        <taxon>Fungi</taxon>
        <taxon>Dikarya</taxon>
        <taxon>Ascomycota</taxon>
        <taxon>Pezizomycotina</taxon>
        <taxon>Sordariomycetes</taxon>
        <taxon>Xylariomycetidae</taxon>
        <taxon>Xylariales</taxon>
        <taxon>Xylariaceae</taxon>
        <taxon>Nemania</taxon>
    </lineage>
</organism>
<reference evidence="1" key="1">
    <citation type="submission" date="2022-11" db="EMBL/GenBank/DDBJ databases">
        <title>Genome Sequence of Nemania bipapillata.</title>
        <authorList>
            <person name="Buettner E."/>
        </authorList>
    </citation>
    <scope>NUCLEOTIDE SEQUENCE</scope>
    <source>
        <strain evidence="1">CP14</strain>
    </source>
</reference>
<proteinExistence type="predicted"/>
<dbReference type="EMBL" id="JAPESX010001134">
    <property type="protein sequence ID" value="KAJ8117071.1"/>
    <property type="molecule type" value="Genomic_DNA"/>
</dbReference>
<dbReference type="Proteomes" id="UP001153334">
    <property type="component" value="Unassembled WGS sequence"/>
</dbReference>
<accession>A0ACC2IPK3</accession>
<comment type="caution">
    <text evidence="1">The sequence shown here is derived from an EMBL/GenBank/DDBJ whole genome shotgun (WGS) entry which is preliminary data.</text>
</comment>
<name>A0ACC2IPK3_9PEZI</name>
<sequence>MADLEGLDQLAGSCPNDENLSLILSLLQEEAQYVGSKGKQKEGTVTDAGIALRLYTEELGRAATYASDRRMARSIQDAVQTDTAGLVGFGRAGDVARRGRGLAVASSQGRPHEKTQTSDNNDPSKIYWEMFDKLLGIFVTGIDEIEEGDELPEDDTETQPESSSWAASRRPKKSRPRPCIACGEMYHFIYLARAPCRHEYCRGCLKDLFQHAMLDESLFPPRCCREEIPVDANRLFLNSELVQEFKKKAVEFSTPNRTYCHRPTCSAFIPPAMVKDDVARCPQCNAQTCVICTGAMHGGDCPWDTELQRTLELAQEEEWQRCPKCRTMIELEIGCLHMT</sequence>
<gene>
    <name evidence="1" type="ORF">ONZ43_g4295</name>
</gene>
<evidence type="ECO:0000313" key="1">
    <source>
        <dbReference type="EMBL" id="KAJ8117071.1"/>
    </source>
</evidence>
<evidence type="ECO:0000313" key="2">
    <source>
        <dbReference type="Proteomes" id="UP001153334"/>
    </source>
</evidence>
<keyword evidence="2" id="KW-1185">Reference proteome</keyword>